<accession>A0A1H8YI16</accession>
<feature type="transmembrane region" description="Helical" evidence="1">
    <location>
        <begin position="61"/>
        <end position="79"/>
    </location>
</feature>
<dbReference type="RefSeq" id="WP_091624046.1">
    <property type="nucleotide sequence ID" value="NZ_FOEF01000017.1"/>
</dbReference>
<sequence length="303" mass="33817">MSANSDLRRTVSRRFAPFIADIEELVHREGYLRTLAATITTLGSVGLIGQLLGIAWLRTTFATFAAVLFVLVSAVSFAGTQRLRSRIDRDEALLHDYAESLYKSPATVIREWKQEVVIESTGDTHFSRTLVLGDSGSDTPRYVSLGIVRFDRSPMSERSRRRVTYSAVHASRPHDLSGGTRVHTTASWTKAPTGERLTVYAHLGRTVQDGDLLTLECSWPRFSTELMSGKAPETFEARFAIPVAWFEHRVVFRCAGHTRRLGIRPLPGTEVVRERRSGDTVVTFRGSNPELLQPRGFVADLAE</sequence>
<protein>
    <submittedName>
        <fullName evidence="2">Uncharacterized protein</fullName>
    </submittedName>
</protein>
<feature type="transmembrane region" description="Helical" evidence="1">
    <location>
        <begin position="35"/>
        <end position="55"/>
    </location>
</feature>
<dbReference type="OrthoDB" id="3676177at2"/>
<organism evidence="2 3">
    <name type="scientific">Amycolatopsis saalfeldensis</name>
    <dbReference type="NCBI Taxonomy" id="394193"/>
    <lineage>
        <taxon>Bacteria</taxon>
        <taxon>Bacillati</taxon>
        <taxon>Actinomycetota</taxon>
        <taxon>Actinomycetes</taxon>
        <taxon>Pseudonocardiales</taxon>
        <taxon>Pseudonocardiaceae</taxon>
        <taxon>Amycolatopsis</taxon>
    </lineage>
</organism>
<keyword evidence="1" id="KW-1133">Transmembrane helix</keyword>
<evidence type="ECO:0000313" key="3">
    <source>
        <dbReference type="Proteomes" id="UP000198582"/>
    </source>
</evidence>
<keyword evidence="1" id="KW-0812">Transmembrane</keyword>
<evidence type="ECO:0000256" key="1">
    <source>
        <dbReference type="SAM" id="Phobius"/>
    </source>
</evidence>
<name>A0A1H8YI16_9PSEU</name>
<reference evidence="3" key="1">
    <citation type="submission" date="2016-10" db="EMBL/GenBank/DDBJ databases">
        <authorList>
            <person name="Varghese N."/>
            <person name="Submissions S."/>
        </authorList>
    </citation>
    <scope>NUCLEOTIDE SEQUENCE [LARGE SCALE GENOMIC DNA]</scope>
    <source>
        <strain evidence="3">DSM 44993</strain>
    </source>
</reference>
<gene>
    <name evidence="2" type="ORF">SAMN04489732_117127</name>
</gene>
<dbReference type="Proteomes" id="UP000198582">
    <property type="component" value="Unassembled WGS sequence"/>
</dbReference>
<proteinExistence type="predicted"/>
<dbReference type="AlphaFoldDB" id="A0A1H8YI16"/>
<dbReference type="EMBL" id="FOEF01000017">
    <property type="protein sequence ID" value="SEP51809.1"/>
    <property type="molecule type" value="Genomic_DNA"/>
</dbReference>
<keyword evidence="3" id="KW-1185">Reference proteome</keyword>
<keyword evidence="1" id="KW-0472">Membrane</keyword>
<evidence type="ECO:0000313" key="2">
    <source>
        <dbReference type="EMBL" id="SEP51809.1"/>
    </source>
</evidence>